<protein>
    <submittedName>
        <fullName evidence="1">Uncharacterized protein</fullName>
    </submittedName>
</protein>
<organism evidence="1 2">
    <name type="scientific">Candidatus Protofrankia californiensis</name>
    <dbReference type="NCBI Taxonomy" id="1839754"/>
    <lineage>
        <taxon>Bacteria</taxon>
        <taxon>Bacillati</taxon>
        <taxon>Actinomycetota</taxon>
        <taxon>Actinomycetes</taxon>
        <taxon>Frankiales</taxon>
        <taxon>Frankiaceae</taxon>
        <taxon>Protofrankia</taxon>
    </lineage>
</organism>
<proteinExistence type="predicted"/>
<dbReference type="EMBL" id="FLUV01002359">
    <property type="protein sequence ID" value="SBW28420.1"/>
    <property type="molecule type" value="Genomic_DNA"/>
</dbReference>
<dbReference type="Proteomes" id="UP000199013">
    <property type="component" value="Unassembled WGS sequence"/>
</dbReference>
<evidence type="ECO:0000313" key="2">
    <source>
        <dbReference type="Proteomes" id="UP000199013"/>
    </source>
</evidence>
<sequence length="62" mass="7138">MQESLLAADVERRAQRIVMSLNPEYYERVEHHPEWLRVCERLTATGLIRQMSVARAVAGGSR</sequence>
<gene>
    <name evidence="1" type="ORF">FDG2_5690</name>
</gene>
<dbReference type="AlphaFoldDB" id="A0A1C3PF54"/>
<evidence type="ECO:0000313" key="1">
    <source>
        <dbReference type="EMBL" id="SBW28420.1"/>
    </source>
</evidence>
<keyword evidence="2" id="KW-1185">Reference proteome</keyword>
<name>A0A1C3PF54_9ACTN</name>
<accession>A0A1C3PF54</accession>
<reference evidence="2" key="1">
    <citation type="submission" date="2016-02" db="EMBL/GenBank/DDBJ databases">
        <authorList>
            <person name="Wibberg D."/>
        </authorList>
    </citation>
    <scope>NUCLEOTIDE SEQUENCE [LARGE SCALE GENOMIC DNA]</scope>
</reference>